<evidence type="ECO:0000256" key="2">
    <source>
        <dbReference type="ARBA" id="ARBA00007783"/>
    </source>
</evidence>
<dbReference type="OrthoDB" id="9789409at2"/>
<comment type="subcellular location">
    <subcellularLocation>
        <location evidence="1">Cell inner membrane</location>
        <topology evidence="1">Multi-pass membrane protein</topology>
    </subcellularLocation>
    <subcellularLocation>
        <location evidence="10">Cell membrane</location>
        <topology evidence="10">Multi-pass membrane protein</topology>
    </subcellularLocation>
</comment>
<feature type="transmembrane region" description="Helical" evidence="10">
    <location>
        <begin position="205"/>
        <end position="226"/>
    </location>
</feature>
<comment type="similarity">
    <text evidence="2 10">Belongs to the ABC-2 integral membrane protein family.</text>
</comment>
<evidence type="ECO:0000256" key="10">
    <source>
        <dbReference type="RuleBase" id="RU361157"/>
    </source>
</evidence>
<feature type="transmembrane region" description="Helical" evidence="10">
    <location>
        <begin position="238"/>
        <end position="259"/>
    </location>
</feature>
<evidence type="ECO:0000313" key="13">
    <source>
        <dbReference type="Proteomes" id="UP000307380"/>
    </source>
</evidence>
<dbReference type="GO" id="GO:0046677">
    <property type="term" value="P:response to antibiotic"/>
    <property type="evidence" value="ECO:0007669"/>
    <property type="project" value="UniProtKB-KW"/>
</dbReference>
<dbReference type="AlphaFoldDB" id="A0A4S4FZH8"/>
<feature type="transmembrane region" description="Helical" evidence="10">
    <location>
        <begin position="271"/>
        <end position="289"/>
    </location>
</feature>
<name>A0A4S4FZH8_9MICO</name>
<keyword evidence="3 10" id="KW-0813">Transport</keyword>
<evidence type="ECO:0000256" key="7">
    <source>
        <dbReference type="ARBA" id="ARBA00022989"/>
    </source>
</evidence>
<evidence type="ECO:0000256" key="5">
    <source>
        <dbReference type="ARBA" id="ARBA00022519"/>
    </source>
</evidence>
<dbReference type="Pfam" id="PF01061">
    <property type="entry name" value="ABC2_membrane"/>
    <property type="match status" value="1"/>
</dbReference>
<dbReference type="GO" id="GO:0043190">
    <property type="term" value="C:ATP-binding cassette (ABC) transporter complex"/>
    <property type="evidence" value="ECO:0007669"/>
    <property type="project" value="InterPro"/>
</dbReference>
<evidence type="ECO:0000259" key="11">
    <source>
        <dbReference type="PROSITE" id="PS51012"/>
    </source>
</evidence>
<evidence type="ECO:0000256" key="6">
    <source>
        <dbReference type="ARBA" id="ARBA00022692"/>
    </source>
</evidence>
<dbReference type="PROSITE" id="PS51012">
    <property type="entry name" value="ABC_TM2"/>
    <property type="match status" value="1"/>
</dbReference>
<dbReference type="InterPro" id="IPR047817">
    <property type="entry name" value="ABC2_TM_bact-type"/>
</dbReference>
<feature type="transmembrane region" description="Helical" evidence="10">
    <location>
        <begin position="174"/>
        <end position="199"/>
    </location>
</feature>
<evidence type="ECO:0000256" key="8">
    <source>
        <dbReference type="ARBA" id="ARBA00023136"/>
    </source>
</evidence>
<sequence>MTEANAGGTVRTVAEPLQSIGRDRSFGRGTWSSVGEVASHRQLLWRLITREIQAKYKNSSLGIVWSLMRPLAQLLIYYVAIGQVLGAARSIPDFAIFVFTGLTAWTLYSEIITSGTNSVVNNGGLVKKVYLPREIFPLAAVGAALFNFAVQLAILIVATLVLGRPPLTLDILYLPLSVILILVFATALALVLSALNVYLRDVQHLVEILLLVLFWASPIVYSTGLVHKAIGGTIWEQIYLANPVTLAVLGMQKALWVAGSSDKAQFWPDSLWLNMLTAIAVCLVLLWIGQRVFSRLQANFAQEL</sequence>
<dbReference type="PRINTS" id="PR00164">
    <property type="entry name" value="ABC2TRNSPORT"/>
</dbReference>
<dbReference type="Proteomes" id="UP000307380">
    <property type="component" value="Unassembled WGS sequence"/>
</dbReference>
<feature type="domain" description="ABC transmembrane type-2" evidence="11">
    <location>
        <begin position="61"/>
        <end position="296"/>
    </location>
</feature>
<keyword evidence="13" id="KW-1185">Reference proteome</keyword>
<dbReference type="InterPro" id="IPR013525">
    <property type="entry name" value="ABC2_TM"/>
</dbReference>
<organism evidence="12 13">
    <name type="scientific">Orlajensenia flava</name>
    <dbReference type="NCBI Taxonomy" id="2565934"/>
    <lineage>
        <taxon>Bacteria</taxon>
        <taxon>Bacillati</taxon>
        <taxon>Actinomycetota</taxon>
        <taxon>Actinomycetes</taxon>
        <taxon>Micrococcales</taxon>
        <taxon>Microbacteriaceae</taxon>
        <taxon>Orlajensenia</taxon>
    </lineage>
</organism>
<dbReference type="PANTHER" id="PTHR30413">
    <property type="entry name" value="INNER MEMBRANE TRANSPORT PERMEASE"/>
    <property type="match status" value="1"/>
</dbReference>
<keyword evidence="8 10" id="KW-0472">Membrane</keyword>
<protein>
    <recommendedName>
        <fullName evidence="10">Transport permease protein</fullName>
    </recommendedName>
</protein>
<evidence type="ECO:0000256" key="3">
    <source>
        <dbReference type="ARBA" id="ARBA00022448"/>
    </source>
</evidence>
<keyword evidence="4 10" id="KW-1003">Cell membrane</keyword>
<dbReference type="GO" id="GO:0140359">
    <property type="term" value="F:ABC-type transporter activity"/>
    <property type="evidence" value="ECO:0007669"/>
    <property type="project" value="InterPro"/>
</dbReference>
<dbReference type="PANTHER" id="PTHR30413:SF8">
    <property type="entry name" value="TRANSPORT PERMEASE PROTEIN"/>
    <property type="match status" value="1"/>
</dbReference>
<evidence type="ECO:0000256" key="1">
    <source>
        <dbReference type="ARBA" id="ARBA00004429"/>
    </source>
</evidence>
<dbReference type="RefSeq" id="WP_136421213.1">
    <property type="nucleotide sequence ID" value="NZ_SSSN01000002.1"/>
</dbReference>
<evidence type="ECO:0000313" key="12">
    <source>
        <dbReference type="EMBL" id="THG36054.1"/>
    </source>
</evidence>
<keyword evidence="9" id="KW-0046">Antibiotic resistance</keyword>
<evidence type="ECO:0000256" key="9">
    <source>
        <dbReference type="ARBA" id="ARBA00023251"/>
    </source>
</evidence>
<evidence type="ECO:0000256" key="4">
    <source>
        <dbReference type="ARBA" id="ARBA00022475"/>
    </source>
</evidence>
<feature type="transmembrane region" description="Helical" evidence="10">
    <location>
        <begin position="63"/>
        <end position="82"/>
    </location>
</feature>
<feature type="transmembrane region" description="Helical" evidence="10">
    <location>
        <begin position="135"/>
        <end position="162"/>
    </location>
</feature>
<comment type="caution">
    <text evidence="12">The sequence shown here is derived from an EMBL/GenBank/DDBJ whole genome shotgun (WGS) entry which is preliminary data.</text>
</comment>
<dbReference type="EMBL" id="SSSN01000002">
    <property type="protein sequence ID" value="THG36054.1"/>
    <property type="molecule type" value="Genomic_DNA"/>
</dbReference>
<proteinExistence type="inferred from homology"/>
<gene>
    <name evidence="12" type="ORF">E6C70_00460</name>
</gene>
<dbReference type="InterPro" id="IPR000412">
    <property type="entry name" value="ABC_2_transport"/>
</dbReference>
<accession>A0A4S4FZH8</accession>
<keyword evidence="6 10" id="KW-0812">Transmembrane</keyword>
<feature type="transmembrane region" description="Helical" evidence="10">
    <location>
        <begin position="94"/>
        <end position="115"/>
    </location>
</feature>
<reference evidence="12 13" key="1">
    <citation type="submission" date="2019-04" db="EMBL/GenBank/DDBJ databases">
        <authorList>
            <person name="Jiang L."/>
        </authorList>
    </citation>
    <scope>NUCLEOTIDE SEQUENCE [LARGE SCALE GENOMIC DNA]</scope>
    <source>
        <strain evidence="12 13">YIM 131861</strain>
    </source>
</reference>
<dbReference type="GO" id="GO:0015920">
    <property type="term" value="P:lipopolysaccharide transport"/>
    <property type="evidence" value="ECO:0007669"/>
    <property type="project" value="TreeGrafter"/>
</dbReference>
<keyword evidence="7 10" id="KW-1133">Transmembrane helix</keyword>
<keyword evidence="5" id="KW-0997">Cell inner membrane</keyword>